<dbReference type="EMBL" id="LR026963">
    <property type="protein sequence ID" value="VBB69623.1"/>
    <property type="molecule type" value="Genomic_DNA"/>
</dbReference>
<reference evidence="1" key="1">
    <citation type="submission" date="2018-10" db="EMBL/GenBank/DDBJ databases">
        <authorList>
            <person name="Gruber-Vodicka H."/>
            <person name="Jaeckle O."/>
        </authorList>
    </citation>
    <scope>NUCLEOTIDE SEQUENCE</scope>
</reference>
<sequence>MYALIRLNLEESLKKERKCDGSFTYVVGFPNCYSVSDVHACP</sequence>
<evidence type="ECO:0000313" key="1">
    <source>
        <dbReference type="EMBL" id="VBB69623.1"/>
    </source>
</evidence>
<protein>
    <submittedName>
        <fullName evidence="1">Uncharacterized protein</fullName>
    </submittedName>
</protein>
<accession>A0A484H9U9</accession>
<name>A0A484H9U9_9ZZZZ</name>
<dbReference type="AlphaFoldDB" id="A0A484H9U9"/>
<organism evidence="1">
    <name type="scientific">invertebrate metagenome</name>
    <dbReference type="NCBI Taxonomy" id="1711999"/>
    <lineage>
        <taxon>unclassified sequences</taxon>
        <taxon>metagenomes</taxon>
        <taxon>organismal metagenomes</taxon>
    </lineage>
</organism>
<proteinExistence type="predicted"/>
<gene>
    <name evidence="1" type="ORF">RIEGSTA812A_PEG_1096</name>
</gene>